<name>A0AAV0INH6_9ROSI</name>
<organism evidence="1 2">
    <name type="scientific">Linum tenue</name>
    <dbReference type="NCBI Taxonomy" id="586396"/>
    <lineage>
        <taxon>Eukaryota</taxon>
        <taxon>Viridiplantae</taxon>
        <taxon>Streptophyta</taxon>
        <taxon>Embryophyta</taxon>
        <taxon>Tracheophyta</taxon>
        <taxon>Spermatophyta</taxon>
        <taxon>Magnoliopsida</taxon>
        <taxon>eudicotyledons</taxon>
        <taxon>Gunneridae</taxon>
        <taxon>Pentapetalae</taxon>
        <taxon>rosids</taxon>
        <taxon>fabids</taxon>
        <taxon>Malpighiales</taxon>
        <taxon>Linaceae</taxon>
        <taxon>Linum</taxon>
    </lineage>
</organism>
<evidence type="ECO:0000313" key="2">
    <source>
        <dbReference type="Proteomes" id="UP001154282"/>
    </source>
</evidence>
<dbReference type="EMBL" id="CAMGYJ010000004">
    <property type="protein sequence ID" value="CAI0399115.1"/>
    <property type="molecule type" value="Genomic_DNA"/>
</dbReference>
<dbReference type="AlphaFoldDB" id="A0AAV0INH6"/>
<dbReference type="Proteomes" id="UP001154282">
    <property type="component" value="Unassembled WGS sequence"/>
</dbReference>
<keyword evidence="2" id="KW-1185">Reference proteome</keyword>
<accession>A0AAV0INH6</accession>
<sequence length="38" mass="4154">MPLHIVYSGRENSMEEGVEVSVGREGTRSKSSLFAIIS</sequence>
<proteinExistence type="predicted"/>
<protein>
    <submittedName>
        <fullName evidence="1">Uncharacterized protein</fullName>
    </submittedName>
</protein>
<gene>
    <name evidence="1" type="ORF">LITE_LOCUS10176</name>
</gene>
<evidence type="ECO:0000313" key="1">
    <source>
        <dbReference type="EMBL" id="CAI0399115.1"/>
    </source>
</evidence>
<reference evidence="1" key="1">
    <citation type="submission" date="2022-08" db="EMBL/GenBank/DDBJ databases">
        <authorList>
            <person name="Gutierrez-Valencia J."/>
        </authorList>
    </citation>
    <scope>NUCLEOTIDE SEQUENCE</scope>
</reference>
<comment type="caution">
    <text evidence="1">The sequence shown here is derived from an EMBL/GenBank/DDBJ whole genome shotgun (WGS) entry which is preliminary data.</text>
</comment>